<keyword evidence="3" id="KW-1185">Reference proteome</keyword>
<dbReference type="InterPro" id="IPR032675">
    <property type="entry name" value="LRR_dom_sf"/>
</dbReference>
<evidence type="ECO:0000313" key="3">
    <source>
        <dbReference type="Proteomes" id="UP000001646"/>
    </source>
</evidence>
<dbReference type="Ensembl" id="ENSACAT00000029500.2">
    <property type="protein sequence ID" value="ENSACAP00000022082.1"/>
    <property type="gene ID" value="ENSACAG00000028652.2"/>
</dbReference>
<accession>R4GA08</accession>
<dbReference type="FunCoup" id="R4GA08">
    <property type="interactions" value="10"/>
</dbReference>
<dbReference type="InterPro" id="IPR036047">
    <property type="entry name" value="F-box-like_dom_sf"/>
</dbReference>
<evidence type="ECO:0000259" key="1">
    <source>
        <dbReference type="PROSITE" id="PS50181"/>
    </source>
</evidence>
<gene>
    <name evidence="2" type="primary">FBXL8</name>
    <name evidence="2" type="synonym">LOC103278990</name>
</gene>
<reference evidence="2" key="3">
    <citation type="submission" date="2025-09" db="UniProtKB">
        <authorList>
            <consortium name="Ensembl"/>
        </authorList>
    </citation>
    <scope>IDENTIFICATION</scope>
</reference>
<dbReference type="Bgee" id="ENSACAG00000028652">
    <property type="expression patterns" value="Expressed in ovary and 1 other cell type or tissue"/>
</dbReference>
<reference evidence="2" key="2">
    <citation type="submission" date="2025-08" db="UniProtKB">
        <authorList>
            <consortium name="Ensembl"/>
        </authorList>
    </citation>
    <scope>IDENTIFICATION</scope>
</reference>
<dbReference type="PANTHER" id="PTHR20872">
    <property type="match status" value="1"/>
</dbReference>
<reference evidence="2 3" key="1">
    <citation type="submission" date="2009-12" db="EMBL/GenBank/DDBJ databases">
        <title>The Genome Sequence of Anolis carolinensis (Green Anole Lizard).</title>
        <authorList>
            <consortium name="The Genome Sequencing Platform"/>
            <person name="Di Palma F."/>
            <person name="Alfoldi J."/>
            <person name="Heiman D."/>
            <person name="Young S."/>
            <person name="Grabherr M."/>
            <person name="Johnson J."/>
            <person name="Lander E.S."/>
            <person name="Lindblad-Toh K."/>
        </authorList>
    </citation>
    <scope>NUCLEOTIDE SEQUENCE [LARGE SCALE GENOMIC DNA]</scope>
    <source>
        <strain evidence="2 3">JBL SC #1</strain>
    </source>
</reference>
<dbReference type="GeneTree" id="ENSGT00420000029943"/>
<dbReference type="HOGENOM" id="CLU_062031_1_0_1"/>
<sequence>MRTGGFLKAGRIVEILQVSTNSIRRLAMESPWNFIPREILSYIFSFLPVRNRILSSYVCQDWADAVSASSVWSFTEIRFEEDSLEMSQDMLVRILPYVKHIRSLKIMFDQSREENRKSTCDLFDMLTKQKCWLRALWVICTGISPFCYSGQDILQSIRRFCQELGTAKIQSLDVRQMPFALDNMMVGLIAISSPNLRALLINNRALGFIMVMLNPSRQPFQHLQIYYNGLFPRIPDEMWRAMLRRNPRFRVGLEFTGEVHPTMLAQILNPVIPVVALRFNDFSCLVEQLTLAARNYSRTLFVLELSTAASDNLNAALIELAKRCANLREVYCYCPVSSEVKIAFLSHCPKLRRYLLSTARQLCNTPTACQ</sequence>
<dbReference type="SUPFAM" id="SSF81383">
    <property type="entry name" value="F-box domain"/>
    <property type="match status" value="1"/>
</dbReference>
<dbReference type="Gene3D" id="1.20.1280.50">
    <property type="match status" value="1"/>
</dbReference>
<dbReference type="Pfam" id="PF12937">
    <property type="entry name" value="F-box-like"/>
    <property type="match status" value="1"/>
</dbReference>
<dbReference type="eggNOG" id="ENOG502QU59">
    <property type="taxonomic scope" value="Eukaryota"/>
</dbReference>
<dbReference type="PANTHER" id="PTHR20872:SF1">
    <property type="entry name" value="F-BOX DOMAIN-CONTAINING PROTEIN"/>
    <property type="match status" value="1"/>
</dbReference>
<feature type="domain" description="F-box" evidence="1">
    <location>
        <begin position="29"/>
        <end position="75"/>
    </location>
</feature>
<protein>
    <submittedName>
        <fullName evidence="2">F-box and leucine rich repeat protein 8</fullName>
    </submittedName>
</protein>
<proteinExistence type="predicted"/>
<organism evidence="2 3">
    <name type="scientific">Anolis carolinensis</name>
    <name type="common">Green anole</name>
    <name type="synonym">American chameleon</name>
    <dbReference type="NCBI Taxonomy" id="28377"/>
    <lineage>
        <taxon>Eukaryota</taxon>
        <taxon>Metazoa</taxon>
        <taxon>Chordata</taxon>
        <taxon>Craniata</taxon>
        <taxon>Vertebrata</taxon>
        <taxon>Euteleostomi</taxon>
        <taxon>Lepidosauria</taxon>
        <taxon>Squamata</taxon>
        <taxon>Bifurcata</taxon>
        <taxon>Unidentata</taxon>
        <taxon>Episquamata</taxon>
        <taxon>Toxicofera</taxon>
        <taxon>Iguania</taxon>
        <taxon>Dactyloidae</taxon>
        <taxon>Anolis</taxon>
    </lineage>
</organism>
<dbReference type="PROSITE" id="PS50181">
    <property type="entry name" value="FBOX"/>
    <property type="match status" value="1"/>
</dbReference>
<dbReference type="AlphaFoldDB" id="R4GA08"/>
<dbReference type="Proteomes" id="UP000001646">
    <property type="component" value="Chromosome 5"/>
</dbReference>
<evidence type="ECO:0000313" key="2">
    <source>
        <dbReference type="Ensembl" id="ENSACAP00000022082.1"/>
    </source>
</evidence>
<dbReference type="InterPro" id="IPR001810">
    <property type="entry name" value="F-box_dom"/>
</dbReference>
<name>R4GA08_ANOCA</name>
<dbReference type="InParanoid" id="R4GA08"/>
<dbReference type="Gene3D" id="3.80.10.10">
    <property type="entry name" value="Ribonuclease Inhibitor"/>
    <property type="match status" value="2"/>
</dbReference>
<dbReference type="STRING" id="28377.ENSACAP00000022082"/>